<feature type="domain" description="Zeta toxin" evidence="3">
    <location>
        <begin position="25"/>
        <end position="211"/>
    </location>
</feature>
<dbReference type="RefSeq" id="WP_035525098.1">
    <property type="nucleotide sequence ID" value="NZ_JDSO01000193.1"/>
</dbReference>
<evidence type="ECO:0000313" key="4">
    <source>
        <dbReference type="EMBL" id="KDB44844.1"/>
    </source>
</evidence>
<protein>
    <submittedName>
        <fullName evidence="4">Zeta toxin</fullName>
    </submittedName>
</protein>
<dbReference type="InterPro" id="IPR027417">
    <property type="entry name" value="P-loop_NTPase"/>
</dbReference>
<dbReference type="EMBL" id="JDSO01000193">
    <property type="protein sequence ID" value="KDB44844.1"/>
    <property type="molecule type" value="Genomic_DNA"/>
</dbReference>
<dbReference type="Proteomes" id="UP000027036">
    <property type="component" value="Unassembled WGS sequence"/>
</dbReference>
<dbReference type="GO" id="GO:0005524">
    <property type="term" value="F:ATP binding"/>
    <property type="evidence" value="ECO:0007669"/>
    <property type="project" value="UniProtKB-KW"/>
</dbReference>
<dbReference type="Pfam" id="PF06414">
    <property type="entry name" value="Zeta_toxin"/>
    <property type="match status" value="1"/>
</dbReference>
<organism evidence="4 5">
    <name type="scientific">Glaesserella parasuis HPS10</name>
    <dbReference type="NCBI Taxonomy" id="1450514"/>
    <lineage>
        <taxon>Bacteria</taxon>
        <taxon>Pseudomonadati</taxon>
        <taxon>Pseudomonadota</taxon>
        <taxon>Gammaproteobacteria</taxon>
        <taxon>Pasteurellales</taxon>
        <taxon>Pasteurellaceae</taxon>
        <taxon>Glaesserella</taxon>
    </lineage>
</organism>
<keyword evidence="2" id="KW-0067">ATP-binding</keyword>
<accession>A0A836YX75</accession>
<evidence type="ECO:0000259" key="3">
    <source>
        <dbReference type="Pfam" id="PF06414"/>
    </source>
</evidence>
<gene>
    <name evidence="4" type="ORF">HPS10_10960</name>
</gene>
<comment type="caution">
    <text evidence="4">The sequence shown here is derived from an EMBL/GenBank/DDBJ whole genome shotgun (WGS) entry which is preliminary data.</text>
</comment>
<dbReference type="Gene3D" id="3.40.50.300">
    <property type="entry name" value="P-loop containing nucleotide triphosphate hydrolases"/>
    <property type="match status" value="1"/>
</dbReference>
<name>A0A836YX75_GLAPU</name>
<reference evidence="4 5" key="1">
    <citation type="submission" date="2014-02" db="EMBL/GenBank/DDBJ databases">
        <title>Comparative genomics of Haemophilus parasuis isolated from pig lungs.</title>
        <authorList>
            <person name="Kittichotirat W."/>
            <person name="Bumgarner R.E."/>
            <person name="Lawrence P."/>
        </authorList>
    </citation>
    <scope>NUCLEOTIDE SEQUENCE [LARGE SCALE GENOMIC DNA]</scope>
    <source>
        <strain evidence="4 5">HPS10</strain>
    </source>
</reference>
<dbReference type="AlphaFoldDB" id="A0A836YX75"/>
<dbReference type="SUPFAM" id="SSF52540">
    <property type="entry name" value="P-loop containing nucleoside triphosphate hydrolases"/>
    <property type="match status" value="1"/>
</dbReference>
<evidence type="ECO:0000313" key="5">
    <source>
        <dbReference type="Proteomes" id="UP000027036"/>
    </source>
</evidence>
<dbReference type="GO" id="GO:0016301">
    <property type="term" value="F:kinase activity"/>
    <property type="evidence" value="ECO:0007669"/>
    <property type="project" value="InterPro"/>
</dbReference>
<evidence type="ECO:0000256" key="2">
    <source>
        <dbReference type="ARBA" id="ARBA00022840"/>
    </source>
</evidence>
<keyword evidence="1" id="KW-0547">Nucleotide-binding</keyword>
<proteinExistence type="predicted"/>
<dbReference type="InterPro" id="IPR010488">
    <property type="entry name" value="Zeta_toxin_domain"/>
</dbReference>
<sequence length="235" mass="27210">MQDYDVNADVESKFAKIWANLMAENHITPQKEPIVILLGRQPGAEKSFGTLEMSKRLNFDLLIINGDEFRPYHQQYHEIYQKYGKEAAKYTAEFTGKMVQSIRNEAIKHRFNVLIEGTFRTADIPLNELNLFKQQGYKTAVLICTCPKEVSWLSTLKRAEEQQRSGIQPRYVPREHFDVVVAQLALNAERVLREGKPDYFEVYSRTSKLFDLNTTSITQLATIINTELNRTEEKS</sequence>
<evidence type="ECO:0000256" key="1">
    <source>
        <dbReference type="ARBA" id="ARBA00022741"/>
    </source>
</evidence>